<dbReference type="OrthoDB" id="4969628at2759"/>
<evidence type="ECO:0008006" key="3">
    <source>
        <dbReference type="Google" id="ProtNLM"/>
    </source>
</evidence>
<proteinExistence type="predicted"/>
<dbReference type="EMBL" id="LN649232">
    <property type="protein sequence ID" value="CEI39597.1"/>
    <property type="molecule type" value="Genomic_DNA"/>
</dbReference>
<evidence type="ECO:0000313" key="2">
    <source>
        <dbReference type="Proteomes" id="UP000245910"/>
    </source>
</evidence>
<name>A0A2L2TGZ6_9HYPO</name>
<accession>A0A2L2TGZ6</accession>
<protein>
    <recommendedName>
        <fullName evidence="3">Pheromone protein 2</fullName>
    </recommendedName>
</protein>
<keyword evidence="2" id="KW-1185">Reference proteome</keyword>
<sequence length="40" mass="4205">MPSTKTTSSQKPGYPLSCTVMAKPTAADQKPGYPLSCTVM</sequence>
<reference evidence="2" key="1">
    <citation type="submission" date="2014-10" db="EMBL/GenBank/DDBJ databases">
        <authorList>
            <person name="King R."/>
        </authorList>
    </citation>
    <scope>NUCLEOTIDE SEQUENCE [LARGE SCALE GENOMIC DNA]</scope>
    <source>
        <strain evidence="2">A3/5</strain>
    </source>
</reference>
<dbReference type="AlphaFoldDB" id="A0A2L2TGZ6"/>
<organism evidence="1 2">
    <name type="scientific">Fusarium venenatum</name>
    <dbReference type="NCBI Taxonomy" id="56646"/>
    <lineage>
        <taxon>Eukaryota</taxon>
        <taxon>Fungi</taxon>
        <taxon>Dikarya</taxon>
        <taxon>Ascomycota</taxon>
        <taxon>Pezizomycotina</taxon>
        <taxon>Sordariomycetes</taxon>
        <taxon>Hypocreomycetidae</taxon>
        <taxon>Hypocreales</taxon>
        <taxon>Nectriaceae</taxon>
        <taxon>Fusarium</taxon>
    </lineage>
</organism>
<evidence type="ECO:0000313" key="1">
    <source>
        <dbReference type="EMBL" id="CEI39597.1"/>
    </source>
</evidence>
<dbReference type="Proteomes" id="UP000245910">
    <property type="component" value="Chromosome IIII"/>
</dbReference>